<dbReference type="AlphaFoldDB" id="A0A0C9Q059"/>
<dbReference type="EMBL" id="BAYM01000376">
    <property type="protein sequence ID" value="GAN37784.1"/>
    <property type="molecule type" value="Genomic_DNA"/>
</dbReference>
<accession>A0A0C9Q059</accession>
<organism evidence="1 2">
    <name type="scientific">Lacticaseibacillus paracasei NRIC 0644</name>
    <dbReference type="NCBI Taxonomy" id="1435038"/>
    <lineage>
        <taxon>Bacteria</taxon>
        <taxon>Bacillati</taxon>
        <taxon>Bacillota</taxon>
        <taxon>Bacilli</taxon>
        <taxon>Lactobacillales</taxon>
        <taxon>Lactobacillaceae</taxon>
        <taxon>Lacticaseibacillus</taxon>
    </lineage>
</organism>
<sequence>MKNMADKFQVFDLIQEITRNDGSRYFELGNVMMNGRAEKAAMKGLIKRVRIVQLNIPHSTAVTAYEQYINDHYEFPSADLTSWEEWDKPEGPVRQAYHEILKQNHVG</sequence>
<comment type="caution">
    <text evidence="1">The sequence shown here is derived from an EMBL/GenBank/DDBJ whole genome shotgun (WGS) entry which is preliminary data.</text>
</comment>
<evidence type="ECO:0000313" key="1">
    <source>
        <dbReference type="EMBL" id="GAN37784.1"/>
    </source>
</evidence>
<dbReference type="Proteomes" id="UP000032552">
    <property type="component" value="Unassembled WGS sequence"/>
</dbReference>
<gene>
    <name evidence="1" type="ORF">LC0644_2373</name>
</gene>
<proteinExistence type="predicted"/>
<name>A0A0C9Q059_LACPA</name>
<reference evidence="2" key="1">
    <citation type="submission" date="2014-05" db="EMBL/GenBank/DDBJ databases">
        <title>Whole genome sequencing of Lactobacillus casei NRIC0644.</title>
        <authorList>
            <person name="Atarashi H."/>
            <person name="Yoshida Y."/>
            <person name="Fujimura S."/>
            <person name="Tanaka N."/>
            <person name="Shiwa Y."/>
            <person name="Yoshikawa H."/>
            <person name="Okada S."/>
            <person name="Nakagawa J."/>
        </authorList>
    </citation>
    <scope>NUCLEOTIDE SEQUENCE [LARGE SCALE GENOMIC DNA]</scope>
    <source>
        <strain evidence="2">NRIC0644</strain>
    </source>
</reference>
<protein>
    <submittedName>
        <fullName evidence="1">Uncharacterized protein</fullName>
    </submittedName>
</protein>
<evidence type="ECO:0000313" key="2">
    <source>
        <dbReference type="Proteomes" id="UP000032552"/>
    </source>
</evidence>